<dbReference type="Proteomes" id="UP000465667">
    <property type="component" value="Chromosome"/>
</dbReference>
<evidence type="ECO:0008006" key="4">
    <source>
        <dbReference type="Google" id="ProtNLM"/>
    </source>
</evidence>
<dbReference type="KEGG" id="hale:G3A49_15865"/>
<organism evidence="2 3">
    <name type="scientific">Haloferax volcanii</name>
    <name type="common">Halobacterium volcanii</name>
    <dbReference type="NCBI Taxonomy" id="2246"/>
    <lineage>
        <taxon>Archaea</taxon>
        <taxon>Methanobacteriati</taxon>
        <taxon>Methanobacteriota</taxon>
        <taxon>Stenosarchaea group</taxon>
        <taxon>Halobacteria</taxon>
        <taxon>Halobacteriales</taxon>
        <taxon>Haloferacaceae</taxon>
        <taxon>Haloferax</taxon>
    </lineage>
</organism>
<dbReference type="GO" id="GO:0009007">
    <property type="term" value="F:site-specific DNA-methyltransferase (adenine-specific) activity"/>
    <property type="evidence" value="ECO:0007669"/>
    <property type="project" value="InterPro"/>
</dbReference>
<dbReference type="GO" id="GO:0009307">
    <property type="term" value="P:DNA restriction-modification system"/>
    <property type="evidence" value="ECO:0007669"/>
    <property type="project" value="InterPro"/>
</dbReference>
<evidence type="ECO:0000313" key="2">
    <source>
        <dbReference type="EMBL" id="QIB79498.1"/>
    </source>
</evidence>
<dbReference type="GeneID" id="44084916"/>
<name>A0A6C0V2K6_HALVO</name>
<dbReference type="GO" id="GO:0003677">
    <property type="term" value="F:DNA binding"/>
    <property type="evidence" value="ECO:0007669"/>
    <property type="project" value="InterPro"/>
</dbReference>
<dbReference type="Pfam" id="PF05869">
    <property type="entry name" value="Dam"/>
    <property type="match status" value="1"/>
</dbReference>
<dbReference type="AlphaFoldDB" id="A0A6C0V2K6"/>
<protein>
    <recommendedName>
        <fullName evidence="4">Adenine methyltransferase</fullName>
    </recommendedName>
</protein>
<proteinExistence type="predicted"/>
<dbReference type="InterPro" id="IPR008593">
    <property type="entry name" value="Dam_MeTrfase"/>
</dbReference>
<sequence length="193" mass="21219">MSDERTVQGTLAGHKQNPEDNEFATPPEIWRPLSRAVGGFDLDSASGAEPTPIAPERFTAEDNGLRQPWHGTVFCNPPWSSNGDGSAKHDWLQKARNEANRDAVELVVVLLPADTSAHWFHDHILEADAICLVGPGRIPFIGENRNPSFQLSISVFGEVQRPLLDALDKLGAVIRGRTVYESAVQTRFGGDRR</sequence>
<evidence type="ECO:0000256" key="1">
    <source>
        <dbReference type="SAM" id="MobiDB-lite"/>
    </source>
</evidence>
<dbReference type="EMBL" id="CP048738">
    <property type="protein sequence ID" value="QIB79498.1"/>
    <property type="molecule type" value="Genomic_DNA"/>
</dbReference>
<gene>
    <name evidence="2" type="ORF">G3A49_15865</name>
</gene>
<accession>A0A6C0V2K6</accession>
<feature type="region of interest" description="Disordered" evidence="1">
    <location>
        <begin position="1"/>
        <end position="23"/>
    </location>
</feature>
<evidence type="ECO:0000313" key="3">
    <source>
        <dbReference type="Proteomes" id="UP000465667"/>
    </source>
</evidence>
<reference evidence="2 3" key="1">
    <citation type="submission" date="2020-02" db="EMBL/GenBank/DDBJ databases">
        <title>Whole genome sequence of Haloferax alexandrinus pws1.</title>
        <authorList>
            <person name="Verma D.K."/>
            <person name="Gopal K."/>
            <person name="Prasad E.S."/>
        </authorList>
    </citation>
    <scope>NUCLEOTIDE SEQUENCE [LARGE SCALE GENOMIC DNA]</scope>
    <source>
        <strain evidence="3">wsp1</strain>
    </source>
</reference>
<dbReference type="RefSeq" id="WP_163489493.1">
    <property type="nucleotide sequence ID" value="NZ_CP048738.1"/>
</dbReference>